<gene>
    <name evidence="2" type="ORF">COCCU_03680</name>
</gene>
<dbReference type="AlphaFoldDB" id="A0A6B8W5U6"/>
<evidence type="ECO:0000313" key="2">
    <source>
        <dbReference type="EMBL" id="QGU06685.1"/>
    </source>
</evidence>
<feature type="domain" description="Helicase XPB/Ssl2 N-terminal" evidence="1">
    <location>
        <begin position="471"/>
        <end position="593"/>
    </location>
</feature>
<reference evidence="2 3" key="1">
    <citation type="submission" date="2019-11" db="EMBL/GenBank/DDBJ databases">
        <title>Complete genome sequence of Corynebacterium kalinowskii 1959, a novel Corynebacterium species isolated from soil of a small paddock in Vilsendorf, Germany.</title>
        <authorList>
            <person name="Schaffert L."/>
            <person name="Ruwe M."/>
            <person name="Milse J."/>
            <person name="Hanuschka K."/>
            <person name="Ortseifen V."/>
            <person name="Droste J."/>
            <person name="Brandt D."/>
            <person name="Schlueter L."/>
            <person name="Kutter Y."/>
            <person name="Vinke S."/>
            <person name="Viehoefer P."/>
            <person name="Jacob L."/>
            <person name="Luebke N.-C."/>
            <person name="Schulte-Berndt E."/>
            <person name="Hain C."/>
            <person name="Linder M."/>
            <person name="Schmidt P."/>
            <person name="Wollenschlaeger L."/>
            <person name="Luttermann T."/>
            <person name="Thieme E."/>
            <person name="Hassa J."/>
            <person name="Haak M."/>
            <person name="Wittchen M."/>
            <person name="Mentz A."/>
            <person name="Persicke M."/>
            <person name="Busche T."/>
            <person name="Ruckert C."/>
        </authorList>
    </citation>
    <scope>NUCLEOTIDE SEQUENCE [LARGE SCALE GENOMIC DNA]</scope>
    <source>
        <strain evidence="2 3">2039</strain>
    </source>
</reference>
<keyword evidence="3" id="KW-1185">Reference proteome</keyword>
<accession>A0A6B8W5U6</accession>
<dbReference type="KEGG" id="cok:COCCU_03680"/>
<organism evidence="2 3">
    <name type="scientific">Corynebacterium occultum</name>
    <dbReference type="NCBI Taxonomy" id="2675219"/>
    <lineage>
        <taxon>Bacteria</taxon>
        <taxon>Bacillati</taxon>
        <taxon>Actinomycetota</taxon>
        <taxon>Actinomycetes</taxon>
        <taxon>Mycobacteriales</taxon>
        <taxon>Corynebacteriaceae</taxon>
        <taxon>Corynebacterium</taxon>
    </lineage>
</organism>
<proteinExistence type="predicted"/>
<evidence type="ECO:0000259" key="1">
    <source>
        <dbReference type="Pfam" id="PF13625"/>
    </source>
</evidence>
<evidence type="ECO:0000313" key="3">
    <source>
        <dbReference type="Proteomes" id="UP000424462"/>
    </source>
</evidence>
<dbReference type="InterPro" id="IPR032830">
    <property type="entry name" value="XPB/Ssl2_N"/>
</dbReference>
<name>A0A6B8W5U6_9CORY</name>
<dbReference type="RefSeq" id="WP_156230269.1">
    <property type="nucleotide sequence ID" value="NZ_CP046455.1"/>
</dbReference>
<dbReference type="EMBL" id="CP046455">
    <property type="protein sequence ID" value="QGU06685.1"/>
    <property type="molecule type" value="Genomic_DNA"/>
</dbReference>
<dbReference type="Pfam" id="PF13625">
    <property type="entry name" value="Helicase_C_3"/>
    <property type="match status" value="1"/>
</dbReference>
<protein>
    <recommendedName>
        <fullName evidence="1">Helicase XPB/Ssl2 N-terminal domain-containing protein</fullName>
    </recommendedName>
</protein>
<sequence length="745" mass="79638">MKNSRSQGPGDEDFRSWLSHLEDEQLAVILRSRPDAVLPLPPGFGPLAARLRLRASVSRAVRTLDALHLAVLEAAADVGAELHPVSAPEVVKEFQSRSPDAPGGLIEEAIQGLRERALLFGEGRLQLVAEAMTSLPADWQLLPAADESRLSAARIGELLAELDLRQRKVLDTLNNSGGRGLTRDAAPDADPTRPIPQLIAAGLLTRIDAETVGLPLNIRRIMRGEGELEVPLLPSPRFAAGQPDARAQTRADQSGAAAGLEVARQLHQLIDLLGAQPVALLKDGDVGVRAATKLARDLDLSEADLIRLVCLGEAAGLLGRGEPAGESGDHLAPTPAVEEWLDADLATRWSLLLRGWWTSTWDTWQEEDRLLSENSRREHLPETRRLLCSQLTRPAIGTALSEDEVLADLHFSAPVAALRIGTTMAQELLAEARWIGALSGGVATSVLRALVAGEDPAEIAAEITPGTVEKVIPQADMTIMAPGPLPRELQAELDLLAELESAGLASIYRVTENSLRRAMDTGRSSEDLKDFLSDHSLGEVPQSISYLIDDVARRHGTLRGGPAMSYLRCDDPAVMAQVGNSPAAELLGLRQIAPTIVIAQAPLARVIAALREQGIHAVAEDTSGASLDIRPPAARVNVKTRPTIRPQPLDETRIRAAVAAIRRAEDAEKPGAPLNDPLPVLQAAARAGRTVTLGFVDKQGVAVQRVVRPIKVGGGQVDAVDPVSGSAHRFTLHRITEVIVDEKPG</sequence>
<dbReference type="Proteomes" id="UP000424462">
    <property type="component" value="Chromosome"/>
</dbReference>